<evidence type="ECO:0000256" key="2">
    <source>
        <dbReference type="ARBA" id="ARBA00010072"/>
    </source>
</evidence>
<dbReference type="InterPro" id="IPR000515">
    <property type="entry name" value="MetI-like"/>
</dbReference>
<dbReference type="EMBL" id="CP048000">
    <property type="protein sequence ID" value="QHQ62574.1"/>
    <property type="molecule type" value="Genomic_DNA"/>
</dbReference>
<feature type="transmembrane region" description="Helical" evidence="9">
    <location>
        <begin position="259"/>
        <end position="281"/>
    </location>
</feature>
<feature type="transmembrane region" description="Helical" evidence="9">
    <location>
        <begin position="293"/>
        <end position="317"/>
    </location>
</feature>
<dbReference type="InterPro" id="IPR035906">
    <property type="entry name" value="MetI-like_sf"/>
</dbReference>
<dbReference type="InterPro" id="IPR001638">
    <property type="entry name" value="Solute-binding_3/MltF_N"/>
</dbReference>
<protein>
    <submittedName>
        <fullName evidence="11">ABC transporter permease subunit</fullName>
    </submittedName>
</protein>
<dbReference type="SUPFAM" id="SSF53850">
    <property type="entry name" value="Periplasmic binding protein-like II"/>
    <property type="match status" value="2"/>
</dbReference>
<evidence type="ECO:0000313" key="11">
    <source>
        <dbReference type="EMBL" id="QHQ62574.1"/>
    </source>
</evidence>
<feature type="transmembrane region" description="Helical" evidence="9">
    <location>
        <begin position="369"/>
        <end position="387"/>
    </location>
</feature>
<dbReference type="Pfam" id="PF00497">
    <property type="entry name" value="SBP_bac_3"/>
    <property type="match status" value="1"/>
</dbReference>
<reference evidence="11 12" key="1">
    <citation type="submission" date="2020-01" db="EMBL/GenBank/DDBJ databases">
        <title>Genome analysis of Anaerocolumna sp. CBA3638.</title>
        <authorList>
            <person name="Kim J."/>
            <person name="Roh S.W."/>
        </authorList>
    </citation>
    <scope>NUCLEOTIDE SEQUENCE [LARGE SCALE GENOMIC DNA]</scope>
    <source>
        <strain evidence="11 12">CBA3638</strain>
    </source>
</reference>
<dbReference type="GO" id="GO:0043190">
    <property type="term" value="C:ATP-binding cassette (ABC) transporter complex"/>
    <property type="evidence" value="ECO:0007669"/>
    <property type="project" value="InterPro"/>
</dbReference>
<dbReference type="SMART" id="SM00062">
    <property type="entry name" value="PBPb"/>
    <property type="match status" value="1"/>
</dbReference>
<dbReference type="KEGG" id="anr:Ana3638_18790"/>
<evidence type="ECO:0000256" key="7">
    <source>
        <dbReference type="ARBA" id="ARBA00022989"/>
    </source>
</evidence>
<dbReference type="InterPro" id="IPR010065">
    <property type="entry name" value="AA_ABC_transptr_permease_3TM"/>
</dbReference>
<evidence type="ECO:0000313" key="12">
    <source>
        <dbReference type="Proteomes" id="UP000464314"/>
    </source>
</evidence>
<sequence length="459" mass="51021">MAFATGEAFDEMFSENVGDFTPIHCIYEHEAMELVKNGKADALMLDEPMARKWVSMNPELTIIYPSFAEYGFGAIFGKENADLRKNFNAFLKEIKENGIHDDMVKRWIDTVDSPPMPDIPLNGTNGVLTFASYGELEPFGFIVNGQPEGFDIELARRFAAYMDMDINISIMTWDALIPYVNAGKADFAASLFIINEEREQFVTFSDPYYTGGAVLVTKNSSGADTPQITPSFWKSLKISFENNLIKEDRWKMIVEGLQVSLIITFFAFALATLLGFGVCSLRMSKNRILNAIGSVYVTVLRGTPIVVLLMITFYVIFAKSSVSGITVAIIAFGANGSAFIGEIIRSAIMTIDKGQVEAARSMGFSKTGAFFTVTFPQAVRVAFPTYISEFVSTFKETAVVGYISIMDLTKAGDIIRSRTYDSFFPLIMVALVYLLAASVIIWIFNLINSKTNKRLRRAK</sequence>
<dbReference type="NCBIfam" id="TIGR01726">
    <property type="entry name" value="HEQRo_perm_3TM"/>
    <property type="match status" value="1"/>
</dbReference>
<feature type="transmembrane region" description="Helical" evidence="9">
    <location>
        <begin position="323"/>
        <end position="348"/>
    </location>
</feature>
<dbReference type="RefSeq" id="WP_161839397.1">
    <property type="nucleotide sequence ID" value="NZ_CP048000.1"/>
</dbReference>
<comment type="similarity">
    <text evidence="2">Belongs to the binding-protein-dependent transport system permease family. HisMQ subfamily.</text>
</comment>
<proteinExistence type="inferred from homology"/>
<dbReference type="InterPro" id="IPR043429">
    <property type="entry name" value="ArtM/GltK/GlnP/TcyL/YhdX-like"/>
</dbReference>
<keyword evidence="7 9" id="KW-1133">Transmembrane helix</keyword>
<evidence type="ECO:0000256" key="3">
    <source>
        <dbReference type="ARBA" id="ARBA00022448"/>
    </source>
</evidence>
<keyword evidence="8 9" id="KW-0472">Membrane</keyword>
<dbReference type="GO" id="GO:0006865">
    <property type="term" value="P:amino acid transport"/>
    <property type="evidence" value="ECO:0007669"/>
    <property type="project" value="UniProtKB-KW"/>
</dbReference>
<evidence type="ECO:0000259" key="10">
    <source>
        <dbReference type="PROSITE" id="PS50928"/>
    </source>
</evidence>
<evidence type="ECO:0000256" key="5">
    <source>
        <dbReference type="ARBA" id="ARBA00022692"/>
    </source>
</evidence>
<comment type="subcellular location">
    <subcellularLocation>
        <location evidence="1 9">Cell membrane</location>
        <topology evidence="1 9">Multi-pass membrane protein</topology>
    </subcellularLocation>
</comment>
<evidence type="ECO:0000256" key="4">
    <source>
        <dbReference type="ARBA" id="ARBA00022475"/>
    </source>
</evidence>
<dbReference type="CDD" id="cd06261">
    <property type="entry name" value="TM_PBP2"/>
    <property type="match status" value="1"/>
</dbReference>
<gene>
    <name evidence="11" type="ORF">Ana3638_18790</name>
</gene>
<evidence type="ECO:0000256" key="8">
    <source>
        <dbReference type="ARBA" id="ARBA00023136"/>
    </source>
</evidence>
<keyword evidence="5 9" id="KW-0812">Transmembrane</keyword>
<keyword evidence="6" id="KW-0029">Amino-acid transport</keyword>
<feature type="transmembrane region" description="Helical" evidence="9">
    <location>
        <begin position="423"/>
        <end position="447"/>
    </location>
</feature>
<dbReference type="Proteomes" id="UP000464314">
    <property type="component" value="Chromosome"/>
</dbReference>
<keyword evidence="4" id="KW-1003">Cell membrane</keyword>
<dbReference type="Gene3D" id="3.40.190.10">
    <property type="entry name" value="Periplasmic binding protein-like II"/>
    <property type="match status" value="3"/>
</dbReference>
<dbReference type="PANTHER" id="PTHR30614:SF20">
    <property type="entry name" value="GLUTAMINE TRANSPORT SYSTEM PERMEASE PROTEIN GLNP"/>
    <property type="match status" value="1"/>
</dbReference>
<evidence type="ECO:0000256" key="6">
    <source>
        <dbReference type="ARBA" id="ARBA00022970"/>
    </source>
</evidence>
<dbReference type="PROSITE" id="PS50928">
    <property type="entry name" value="ABC_TM1"/>
    <property type="match status" value="1"/>
</dbReference>
<dbReference type="SUPFAM" id="SSF161098">
    <property type="entry name" value="MetI-like"/>
    <property type="match status" value="1"/>
</dbReference>
<keyword evidence="12" id="KW-1185">Reference proteome</keyword>
<feature type="domain" description="ABC transmembrane type-1" evidence="10">
    <location>
        <begin position="257"/>
        <end position="444"/>
    </location>
</feature>
<evidence type="ECO:0000256" key="9">
    <source>
        <dbReference type="RuleBase" id="RU363032"/>
    </source>
</evidence>
<accession>A0A6P1TNK3</accession>
<organism evidence="11 12">
    <name type="scientific">Anaerocolumna sedimenticola</name>
    <dbReference type="NCBI Taxonomy" id="2696063"/>
    <lineage>
        <taxon>Bacteria</taxon>
        <taxon>Bacillati</taxon>
        <taxon>Bacillota</taxon>
        <taxon>Clostridia</taxon>
        <taxon>Lachnospirales</taxon>
        <taxon>Lachnospiraceae</taxon>
        <taxon>Anaerocolumna</taxon>
    </lineage>
</organism>
<dbReference type="PANTHER" id="PTHR30614">
    <property type="entry name" value="MEMBRANE COMPONENT OF AMINO ACID ABC TRANSPORTER"/>
    <property type="match status" value="1"/>
</dbReference>
<name>A0A6P1TNK3_9FIRM</name>
<keyword evidence="3 9" id="KW-0813">Transport</keyword>
<dbReference type="Pfam" id="PF00528">
    <property type="entry name" value="BPD_transp_1"/>
    <property type="match status" value="1"/>
</dbReference>
<dbReference type="AlphaFoldDB" id="A0A6P1TNK3"/>
<dbReference type="GO" id="GO:0022857">
    <property type="term" value="F:transmembrane transporter activity"/>
    <property type="evidence" value="ECO:0007669"/>
    <property type="project" value="InterPro"/>
</dbReference>
<dbReference type="Gene3D" id="1.10.3720.10">
    <property type="entry name" value="MetI-like"/>
    <property type="match status" value="1"/>
</dbReference>
<evidence type="ECO:0000256" key="1">
    <source>
        <dbReference type="ARBA" id="ARBA00004651"/>
    </source>
</evidence>